<comment type="catalytic activity">
    <reaction evidence="16">
        <text>[E2 ubiquitin-conjugating enzyme]-S-ubiquitinyl-L-cysteine + [acceptor protein]-L-cysteine = [E2 ubiquitin-conjugating enzyme]-L-cysteine + [acceptor protein]-S-ubiquitinyl-L-cysteine.</text>
        <dbReference type="EC" id="2.3.2.36"/>
    </reaction>
</comment>
<comment type="similarity">
    <text evidence="3">Belongs to the pex2/pex10/pex12 family.</text>
</comment>
<keyword evidence="8 18" id="KW-0863">Zinc-finger</keyword>
<keyword evidence="4" id="KW-0813">Transport</keyword>
<evidence type="ECO:0000256" key="18">
    <source>
        <dbReference type="PROSITE-ProRule" id="PRU00175"/>
    </source>
</evidence>
<dbReference type="AlphaFoldDB" id="A0AAV7JAX3"/>
<evidence type="ECO:0000256" key="1">
    <source>
        <dbReference type="ARBA" id="ARBA00004585"/>
    </source>
</evidence>
<reference evidence="20 21" key="1">
    <citation type="journal article" date="2023" name="BMC Biol.">
        <title>The compact genome of the sponge Oopsacas minuta (Hexactinellida) is lacking key metazoan core genes.</title>
        <authorList>
            <person name="Santini S."/>
            <person name="Schenkelaars Q."/>
            <person name="Jourda C."/>
            <person name="Duchesne M."/>
            <person name="Belahbib H."/>
            <person name="Rocher C."/>
            <person name="Selva M."/>
            <person name="Riesgo A."/>
            <person name="Vervoort M."/>
            <person name="Leys S.P."/>
            <person name="Kodjabachian L."/>
            <person name="Le Bivic A."/>
            <person name="Borchiellini C."/>
            <person name="Claverie J.M."/>
            <person name="Renard E."/>
        </authorList>
    </citation>
    <scope>NUCLEOTIDE SEQUENCE [LARGE SCALE GENOMIC DNA]</scope>
    <source>
        <strain evidence="20">SPO-2</strain>
    </source>
</reference>
<evidence type="ECO:0000259" key="19">
    <source>
        <dbReference type="PROSITE" id="PS50089"/>
    </source>
</evidence>
<evidence type="ECO:0000256" key="17">
    <source>
        <dbReference type="ARBA" id="ARBA00034523"/>
    </source>
</evidence>
<evidence type="ECO:0000256" key="12">
    <source>
        <dbReference type="ARBA" id="ARBA00022989"/>
    </source>
</evidence>
<organism evidence="20 21">
    <name type="scientific">Oopsacas minuta</name>
    <dbReference type="NCBI Taxonomy" id="111878"/>
    <lineage>
        <taxon>Eukaryota</taxon>
        <taxon>Metazoa</taxon>
        <taxon>Porifera</taxon>
        <taxon>Hexactinellida</taxon>
        <taxon>Hexasterophora</taxon>
        <taxon>Lyssacinosida</taxon>
        <taxon>Leucopsacidae</taxon>
        <taxon>Oopsacas</taxon>
    </lineage>
</organism>
<dbReference type="PROSITE" id="PS50089">
    <property type="entry name" value="ZF_RING_2"/>
    <property type="match status" value="1"/>
</dbReference>
<gene>
    <name evidence="20" type="ORF">LOD99_13090</name>
</gene>
<dbReference type="GO" id="GO:0016558">
    <property type="term" value="P:protein import into peroxisome matrix"/>
    <property type="evidence" value="ECO:0007669"/>
    <property type="project" value="InterPro"/>
</dbReference>
<evidence type="ECO:0000256" key="2">
    <source>
        <dbReference type="ARBA" id="ARBA00004906"/>
    </source>
</evidence>
<dbReference type="PANTHER" id="PTHR48178">
    <property type="entry name" value="PEROXISOME BIOGENESIS FACTOR 2"/>
    <property type="match status" value="1"/>
</dbReference>
<dbReference type="SMART" id="SM00184">
    <property type="entry name" value="RING"/>
    <property type="match status" value="1"/>
</dbReference>
<comment type="subcellular location">
    <subcellularLocation>
        <location evidence="1">Peroxisome membrane</location>
        <topology evidence="1">Multi-pass membrane protein</topology>
    </subcellularLocation>
</comment>
<dbReference type="EMBL" id="JAKMXF010000365">
    <property type="protein sequence ID" value="KAI6645831.1"/>
    <property type="molecule type" value="Genomic_DNA"/>
</dbReference>
<keyword evidence="7" id="KW-0479">Metal-binding</keyword>
<accession>A0AAV7JAX3</accession>
<keyword evidence="6" id="KW-0812">Transmembrane</keyword>
<dbReference type="PROSITE" id="PS00518">
    <property type="entry name" value="ZF_RING_1"/>
    <property type="match status" value="1"/>
</dbReference>
<evidence type="ECO:0000256" key="13">
    <source>
        <dbReference type="ARBA" id="ARBA00023136"/>
    </source>
</evidence>
<dbReference type="Pfam" id="PF04757">
    <property type="entry name" value="Pex2_Pex12"/>
    <property type="match status" value="1"/>
</dbReference>
<keyword evidence="11" id="KW-0653">Protein transport</keyword>
<dbReference type="SUPFAM" id="SSF57850">
    <property type="entry name" value="RING/U-box"/>
    <property type="match status" value="1"/>
</dbReference>
<dbReference type="PANTHER" id="PTHR48178:SF1">
    <property type="entry name" value="PEROXISOME BIOGENESIS FACTOR 2"/>
    <property type="match status" value="1"/>
</dbReference>
<dbReference type="GO" id="GO:0008270">
    <property type="term" value="F:zinc ion binding"/>
    <property type="evidence" value="ECO:0007669"/>
    <property type="project" value="UniProtKB-KW"/>
</dbReference>
<evidence type="ECO:0000256" key="11">
    <source>
        <dbReference type="ARBA" id="ARBA00022927"/>
    </source>
</evidence>
<evidence type="ECO:0000313" key="20">
    <source>
        <dbReference type="EMBL" id="KAI6645831.1"/>
    </source>
</evidence>
<keyword evidence="14" id="KW-0576">Peroxisome</keyword>
<feature type="domain" description="RING-type" evidence="19">
    <location>
        <begin position="238"/>
        <end position="277"/>
    </location>
</feature>
<proteinExistence type="inferred from homology"/>
<keyword evidence="21" id="KW-1185">Reference proteome</keyword>
<protein>
    <recommendedName>
        <fullName evidence="17">RING-type E3 ubiquitin transferase (cysteine targeting)</fullName>
        <ecNumber evidence="17">2.3.2.36</ecNumber>
    </recommendedName>
    <alternativeName>
        <fullName evidence="15">Peroxin-2</fullName>
    </alternativeName>
</protein>
<evidence type="ECO:0000256" key="9">
    <source>
        <dbReference type="ARBA" id="ARBA00022786"/>
    </source>
</evidence>
<evidence type="ECO:0000256" key="7">
    <source>
        <dbReference type="ARBA" id="ARBA00022723"/>
    </source>
</evidence>
<dbReference type="InterPro" id="IPR025654">
    <property type="entry name" value="PEX2/10"/>
</dbReference>
<keyword evidence="12" id="KW-1133">Transmembrane helix</keyword>
<dbReference type="GO" id="GO:0061630">
    <property type="term" value="F:ubiquitin protein ligase activity"/>
    <property type="evidence" value="ECO:0007669"/>
    <property type="project" value="UniProtKB-EC"/>
</dbReference>
<evidence type="ECO:0000256" key="16">
    <source>
        <dbReference type="ARBA" id="ARBA00034438"/>
    </source>
</evidence>
<keyword evidence="9" id="KW-0833">Ubl conjugation pathway</keyword>
<comment type="caution">
    <text evidence="20">The sequence shown here is derived from an EMBL/GenBank/DDBJ whole genome shotgun (WGS) entry which is preliminary data.</text>
</comment>
<evidence type="ECO:0000256" key="8">
    <source>
        <dbReference type="ARBA" id="ARBA00022771"/>
    </source>
</evidence>
<sequence length="286" mass="32632">MSSKASPKLPPVLRVNQLDSYFLDSQLLIIFKEQVNGIFHSFIPGLHSRVRPELHAILQFLLLKFSLLSPNNGSTFGQQYLNLVLCGRDSLPLSLRTRWFYTLLVTGMGWVEEREHDIIGSIRETFSLSNRSLYNFQRVLTAILYTAKLSNFILFLLKGRIPSLMDSILGYKFSFINHPTSAQQILYDTFNRELLWNTFSELIVFALPIISPAFISKLSINKRLSGRSATDYKDPNVCPACGFKPTHPQRAACNHCFCYYCIRANLMADNGYRCPICVILVGVQFE</sequence>
<keyword evidence="5" id="KW-0808">Transferase</keyword>
<dbReference type="Proteomes" id="UP001165289">
    <property type="component" value="Unassembled WGS sequence"/>
</dbReference>
<dbReference type="InterPro" id="IPR001841">
    <property type="entry name" value="Znf_RING"/>
</dbReference>
<evidence type="ECO:0000256" key="15">
    <source>
        <dbReference type="ARBA" id="ARBA00032511"/>
    </source>
</evidence>
<evidence type="ECO:0000256" key="4">
    <source>
        <dbReference type="ARBA" id="ARBA00022448"/>
    </source>
</evidence>
<evidence type="ECO:0000256" key="10">
    <source>
        <dbReference type="ARBA" id="ARBA00022833"/>
    </source>
</evidence>
<dbReference type="InterPro" id="IPR013083">
    <property type="entry name" value="Znf_RING/FYVE/PHD"/>
</dbReference>
<dbReference type="InterPro" id="IPR017907">
    <property type="entry name" value="Znf_RING_CS"/>
</dbReference>
<name>A0AAV7JAX3_9METZ</name>
<dbReference type="GO" id="GO:0005778">
    <property type="term" value="C:peroxisomal membrane"/>
    <property type="evidence" value="ECO:0007669"/>
    <property type="project" value="UniProtKB-SubCell"/>
</dbReference>
<dbReference type="InterPro" id="IPR006845">
    <property type="entry name" value="Pex_N"/>
</dbReference>
<keyword evidence="13" id="KW-0472">Membrane</keyword>
<keyword evidence="10" id="KW-0862">Zinc</keyword>
<evidence type="ECO:0000256" key="5">
    <source>
        <dbReference type="ARBA" id="ARBA00022679"/>
    </source>
</evidence>
<dbReference type="Gene3D" id="3.30.40.10">
    <property type="entry name" value="Zinc/RING finger domain, C3HC4 (zinc finger)"/>
    <property type="match status" value="1"/>
</dbReference>
<comment type="pathway">
    <text evidence="2">Protein modification; protein ubiquitination.</text>
</comment>
<evidence type="ECO:0000256" key="3">
    <source>
        <dbReference type="ARBA" id="ARBA00008704"/>
    </source>
</evidence>
<evidence type="ECO:0000256" key="6">
    <source>
        <dbReference type="ARBA" id="ARBA00022692"/>
    </source>
</evidence>
<evidence type="ECO:0000256" key="14">
    <source>
        <dbReference type="ARBA" id="ARBA00023140"/>
    </source>
</evidence>
<dbReference type="EC" id="2.3.2.36" evidence="17"/>
<evidence type="ECO:0000313" key="21">
    <source>
        <dbReference type="Proteomes" id="UP001165289"/>
    </source>
</evidence>